<keyword evidence="4" id="KW-1185">Reference proteome</keyword>
<gene>
    <name evidence="3" type="ORF">FisN_11Hh122</name>
</gene>
<feature type="compositionally biased region" description="Basic residues" evidence="2">
    <location>
        <begin position="239"/>
        <end position="249"/>
    </location>
</feature>
<sequence>MNKAVQVGGIAKMDETRKRTARGEPLGGTESTDTIDKRYDLQERLMDISNGDSLFSCTKRSAADGVSSSEEGVDSSSGGSMKDGDPAVVTSANTTSSSDDVKKQSTRQWAGASNSSHNNSSSSDDVRENQSRGGMHECLTTTTHNHHHFSRQNKPNGESSDVVGLPALRDDRVPTKSSTEHSTVVAHLPPPYSESSGSGGDSDGRAKLVQPHHEPGYHTIKRTLNQWATGSASEASVRNTHHRKTKQSAKRPTSQTESKDTITSRKRTFRYIQERAEKDAEKEDGDSNDDAGGSSGSGTEGGYAGSASSNDRIQPESSSSPSVSSSDSRLAQRFAKSQKTVSGDPKRPMLRQKQESSLSVSSDIADFSSAGESCSNGFRESSSLPSDSPSITSSSNGDGSSDDQDDGHLKKMRKQVHDQSGLSTMKWPPLQSQHISTASKKSALKEKTSSLARSSQDGRKTGIMSLGCDLMVHVLTFLEPPEILDVLIAPLSKDWLTSFTRQPELWRVLCLLEPFKAQVQEDSDDSGYESTDSFPIDVTVELKRTFGKFRLMYTSFIKCMRYLQRIKEDTANGRTPPLDSFTSANSKSGTVRDDKGLREFLSKARKIKKEQISKDNDQTKKLTEGPTLPVAAKGTELSKKRPMQSTESQSKKPKYGYSMITERLLGPTATGDPGNVNLPWSCALYSIVNWMTAFSDVEGIQTMCLKVLPPIMENEHQRSAAQRAGLTNNVLRAMVRFPDSAPLHTAAFHAIVLLARPLGGREGMLFHSSMVNASSIFDSGTPTDQGGKSGIAVMLDSIKRFEYDGVLQAMSCWSLVNIALAPAQKQMLVKLGGIQATANAMMIHPYDAEVQFRALFALINLVIPSVRSADQEEVGSDVSEKEMLDAVVGRVVGLVVAAMKNFCSSEAILNRACLVLHNISLSQSYHGALLWTPNCYQMLEWCLSNYKSDQVLQQSAAGTLHRLQVTLSNDERLRQRFAASIQAQQQHSLEEAHREAVYLRDQQERLSQRNQSDSSSTNMEDS</sequence>
<feature type="compositionally biased region" description="Polar residues" evidence="2">
    <location>
        <begin position="580"/>
        <end position="589"/>
    </location>
</feature>
<accession>A0A1Z5JKA1</accession>
<evidence type="ECO:0000313" key="4">
    <source>
        <dbReference type="Proteomes" id="UP000198406"/>
    </source>
</evidence>
<dbReference type="PANTHER" id="PTHR22895:SF0">
    <property type="entry name" value="ARMADILLO REPEAT-CONTAINING PROTEIN 6"/>
    <property type="match status" value="1"/>
</dbReference>
<evidence type="ECO:0000256" key="2">
    <source>
        <dbReference type="SAM" id="MobiDB-lite"/>
    </source>
</evidence>
<dbReference type="EMBL" id="BDSP01000080">
    <property type="protein sequence ID" value="GAX14419.1"/>
    <property type="molecule type" value="Genomic_DNA"/>
</dbReference>
<feature type="compositionally biased region" description="Basic and acidic residues" evidence="2">
    <location>
        <begin position="202"/>
        <end position="216"/>
    </location>
</feature>
<dbReference type="InterPro" id="IPR011989">
    <property type="entry name" value="ARM-like"/>
</dbReference>
<dbReference type="InParanoid" id="A0A1Z5JKA1"/>
<dbReference type="SUPFAM" id="SSF48371">
    <property type="entry name" value="ARM repeat"/>
    <property type="match status" value="1"/>
</dbReference>
<feature type="compositionally biased region" description="Polar residues" evidence="2">
    <location>
        <begin position="50"/>
        <end position="59"/>
    </location>
</feature>
<feature type="compositionally biased region" description="Polar residues" evidence="2">
    <location>
        <begin position="1008"/>
        <end position="1022"/>
    </location>
</feature>
<proteinExistence type="predicted"/>
<feature type="compositionally biased region" description="Polar residues" evidence="2">
    <location>
        <begin position="370"/>
        <end position="380"/>
    </location>
</feature>
<feature type="region of interest" description="Disordered" evidence="2">
    <location>
        <begin position="573"/>
        <end position="592"/>
    </location>
</feature>
<feature type="compositionally biased region" description="Gly residues" evidence="2">
    <location>
        <begin position="293"/>
        <end position="304"/>
    </location>
</feature>
<feature type="region of interest" description="Disordered" evidence="2">
    <location>
        <begin position="50"/>
        <end position="456"/>
    </location>
</feature>
<feature type="compositionally biased region" description="Low complexity" evidence="2">
    <location>
        <begin position="113"/>
        <end position="123"/>
    </location>
</feature>
<feature type="compositionally biased region" description="Basic and acidic residues" evidence="2">
    <location>
        <begin position="12"/>
        <end position="22"/>
    </location>
</feature>
<dbReference type="InterPro" id="IPR016024">
    <property type="entry name" value="ARM-type_fold"/>
</dbReference>
<dbReference type="Gene3D" id="1.25.10.10">
    <property type="entry name" value="Leucine-rich Repeat Variant"/>
    <property type="match status" value="1"/>
</dbReference>
<feature type="region of interest" description="Disordered" evidence="2">
    <location>
        <begin position="1000"/>
        <end position="1022"/>
    </location>
</feature>
<feature type="compositionally biased region" description="Polar residues" evidence="2">
    <location>
        <begin position="222"/>
        <end position="238"/>
    </location>
</feature>
<dbReference type="OrthoDB" id="45223at2759"/>
<feature type="compositionally biased region" description="Low complexity" evidence="2">
    <location>
        <begin position="317"/>
        <end position="328"/>
    </location>
</feature>
<dbReference type="Proteomes" id="UP000198406">
    <property type="component" value="Unassembled WGS sequence"/>
</dbReference>
<feature type="compositionally biased region" description="Basic and acidic residues" evidence="2">
    <location>
        <begin position="611"/>
        <end position="623"/>
    </location>
</feature>
<feature type="compositionally biased region" description="Basic and acidic residues" evidence="2">
    <location>
        <begin position="272"/>
        <end position="281"/>
    </location>
</feature>
<dbReference type="AlphaFoldDB" id="A0A1Z5JKA1"/>
<name>A0A1Z5JKA1_FISSO</name>
<reference evidence="3 4" key="1">
    <citation type="journal article" date="2015" name="Plant Cell">
        <title>Oil accumulation by the oleaginous diatom Fistulifera solaris as revealed by the genome and transcriptome.</title>
        <authorList>
            <person name="Tanaka T."/>
            <person name="Maeda Y."/>
            <person name="Veluchamy A."/>
            <person name="Tanaka M."/>
            <person name="Abida H."/>
            <person name="Marechal E."/>
            <person name="Bowler C."/>
            <person name="Muto M."/>
            <person name="Sunaga Y."/>
            <person name="Tanaka M."/>
            <person name="Yoshino T."/>
            <person name="Taniguchi T."/>
            <person name="Fukuda Y."/>
            <person name="Nemoto M."/>
            <person name="Matsumoto M."/>
            <person name="Wong P.S."/>
            <person name="Aburatani S."/>
            <person name="Fujibuchi W."/>
        </authorList>
    </citation>
    <scope>NUCLEOTIDE SEQUENCE [LARGE SCALE GENOMIC DNA]</scope>
    <source>
        <strain evidence="3 4">JPCC DA0580</strain>
    </source>
</reference>
<organism evidence="3 4">
    <name type="scientific">Fistulifera solaris</name>
    <name type="common">Oleaginous diatom</name>
    <dbReference type="NCBI Taxonomy" id="1519565"/>
    <lineage>
        <taxon>Eukaryota</taxon>
        <taxon>Sar</taxon>
        <taxon>Stramenopiles</taxon>
        <taxon>Ochrophyta</taxon>
        <taxon>Bacillariophyta</taxon>
        <taxon>Bacillariophyceae</taxon>
        <taxon>Bacillariophycidae</taxon>
        <taxon>Naviculales</taxon>
        <taxon>Naviculaceae</taxon>
        <taxon>Fistulifera</taxon>
    </lineage>
</organism>
<feature type="compositionally biased region" description="Polar residues" evidence="2">
    <location>
        <begin position="430"/>
        <end position="440"/>
    </location>
</feature>
<feature type="region of interest" description="Disordered" evidence="2">
    <location>
        <begin position="1"/>
        <end position="37"/>
    </location>
</feature>
<feature type="compositionally biased region" description="Low complexity" evidence="2">
    <location>
        <begin position="64"/>
        <end position="80"/>
    </location>
</feature>
<feature type="compositionally biased region" description="Low complexity" evidence="2">
    <location>
        <begin position="87"/>
        <end position="98"/>
    </location>
</feature>
<protein>
    <recommendedName>
        <fullName evidence="5">F-box domain-containing protein</fullName>
    </recommendedName>
</protein>
<feature type="region of interest" description="Disordered" evidence="2">
    <location>
        <begin position="611"/>
        <end position="653"/>
    </location>
</feature>
<keyword evidence="1" id="KW-0677">Repeat</keyword>
<comment type="caution">
    <text evidence="3">The sequence shown here is derived from an EMBL/GenBank/DDBJ whole genome shotgun (WGS) entry which is preliminary data.</text>
</comment>
<dbReference type="PANTHER" id="PTHR22895">
    <property type="entry name" value="ARMADILLO REPEAT-CONTAINING PROTEIN 6"/>
    <property type="match status" value="1"/>
</dbReference>
<evidence type="ECO:0008006" key="5">
    <source>
        <dbReference type="Google" id="ProtNLM"/>
    </source>
</evidence>
<evidence type="ECO:0000256" key="1">
    <source>
        <dbReference type="ARBA" id="ARBA00022737"/>
    </source>
</evidence>
<evidence type="ECO:0000313" key="3">
    <source>
        <dbReference type="EMBL" id="GAX14419.1"/>
    </source>
</evidence>
<feature type="compositionally biased region" description="Low complexity" evidence="2">
    <location>
        <begin position="381"/>
        <end position="399"/>
    </location>
</feature>